<reference evidence="1" key="1">
    <citation type="submission" date="2022-02" db="EMBL/GenBank/DDBJ databases">
        <title>Plant Genome Project.</title>
        <authorList>
            <person name="Zhang R.-G."/>
        </authorList>
    </citation>
    <scope>NUCLEOTIDE SEQUENCE</scope>
    <source>
        <strain evidence="1">AT1</strain>
    </source>
</reference>
<proteinExistence type="predicted"/>
<gene>
    <name evidence="1" type="ORF">RHMOL_Rhmol10G0162400</name>
</gene>
<dbReference type="Proteomes" id="UP001062846">
    <property type="component" value="Chromosome 10"/>
</dbReference>
<keyword evidence="2" id="KW-1185">Reference proteome</keyword>
<evidence type="ECO:0000313" key="1">
    <source>
        <dbReference type="EMBL" id="KAI8535291.1"/>
    </source>
</evidence>
<organism evidence="1 2">
    <name type="scientific">Rhododendron molle</name>
    <name type="common">Chinese azalea</name>
    <name type="synonym">Azalea mollis</name>
    <dbReference type="NCBI Taxonomy" id="49168"/>
    <lineage>
        <taxon>Eukaryota</taxon>
        <taxon>Viridiplantae</taxon>
        <taxon>Streptophyta</taxon>
        <taxon>Embryophyta</taxon>
        <taxon>Tracheophyta</taxon>
        <taxon>Spermatophyta</taxon>
        <taxon>Magnoliopsida</taxon>
        <taxon>eudicotyledons</taxon>
        <taxon>Gunneridae</taxon>
        <taxon>Pentapetalae</taxon>
        <taxon>asterids</taxon>
        <taxon>Ericales</taxon>
        <taxon>Ericaceae</taxon>
        <taxon>Ericoideae</taxon>
        <taxon>Rhodoreae</taxon>
        <taxon>Rhododendron</taxon>
    </lineage>
</organism>
<protein>
    <submittedName>
        <fullName evidence="1">Uncharacterized protein</fullName>
    </submittedName>
</protein>
<evidence type="ECO:0000313" key="2">
    <source>
        <dbReference type="Proteomes" id="UP001062846"/>
    </source>
</evidence>
<name>A0ACC0M3E0_RHOML</name>
<comment type="caution">
    <text evidence="1">The sequence shown here is derived from an EMBL/GenBank/DDBJ whole genome shotgun (WGS) entry which is preliminary data.</text>
</comment>
<sequence>MSISIPANFGPSPATDEVTAAYIRLLQRRDDERDNELTALRAEVAQMKQHIQQTATPTTSRSYGGGRRHHH</sequence>
<accession>A0ACC0M3E0</accession>
<dbReference type="EMBL" id="CM046397">
    <property type="protein sequence ID" value="KAI8535291.1"/>
    <property type="molecule type" value="Genomic_DNA"/>
</dbReference>